<evidence type="ECO:0000256" key="4">
    <source>
        <dbReference type="RuleBase" id="RU003560"/>
    </source>
</evidence>
<evidence type="ECO:0000256" key="2">
    <source>
        <dbReference type="ARBA" id="ARBA00008954"/>
    </source>
</evidence>
<dbReference type="PANTHER" id="PTHR43094:SF1">
    <property type="entry name" value="AMINOTRANSFERASE CLASS-III"/>
    <property type="match status" value="1"/>
</dbReference>
<organism evidence="5 6">
    <name type="scientific">Litoreibacter roseus</name>
    <dbReference type="NCBI Taxonomy" id="2601869"/>
    <lineage>
        <taxon>Bacteria</taxon>
        <taxon>Pseudomonadati</taxon>
        <taxon>Pseudomonadota</taxon>
        <taxon>Alphaproteobacteria</taxon>
        <taxon>Rhodobacterales</taxon>
        <taxon>Roseobacteraceae</taxon>
        <taxon>Litoreibacter</taxon>
    </lineage>
</organism>
<accession>A0A6N6JP84</accession>
<comment type="similarity">
    <text evidence="2 4">Belongs to the class-III pyridoxal-phosphate-dependent aminotransferase family.</text>
</comment>
<dbReference type="PROSITE" id="PS00600">
    <property type="entry name" value="AA_TRANSFER_CLASS_3"/>
    <property type="match status" value="1"/>
</dbReference>
<dbReference type="InterPro" id="IPR005814">
    <property type="entry name" value="Aminotrans_3"/>
</dbReference>
<evidence type="ECO:0000256" key="1">
    <source>
        <dbReference type="ARBA" id="ARBA00001933"/>
    </source>
</evidence>
<dbReference type="Gene3D" id="3.90.1150.10">
    <property type="entry name" value="Aspartate Aminotransferase, domain 1"/>
    <property type="match status" value="1"/>
</dbReference>
<dbReference type="GO" id="GO:0008483">
    <property type="term" value="F:transaminase activity"/>
    <property type="evidence" value="ECO:0007669"/>
    <property type="project" value="UniProtKB-KW"/>
</dbReference>
<dbReference type="InterPro" id="IPR049704">
    <property type="entry name" value="Aminotrans_3_PPA_site"/>
</dbReference>
<dbReference type="InterPro" id="IPR015424">
    <property type="entry name" value="PyrdxlP-dep_Trfase"/>
</dbReference>
<protein>
    <submittedName>
        <fullName evidence="5">Aspartate aminotransferase family protein</fullName>
    </submittedName>
</protein>
<dbReference type="InterPro" id="IPR015421">
    <property type="entry name" value="PyrdxlP-dep_Trfase_major"/>
</dbReference>
<name>A0A6N6JP84_9RHOB</name>
<dbReference type="CDD" id="cd00610">
    <property type="entry name" value="OAT_like"/>
    <property type="match status" value="1"/>
</dbReference>
<keyword evidence="3 4" id="KW-0663">Pyridoxal phosphate</keyword>
<keyword evidence="6" id="KW-1185">Reference proteome</keyword>
<dbReference type="EMBL" id="BLJE01000010">
    <property type="protein sequence ID" value="GFE67292.1"/>
    <property type="molecule type" value="Genomic_DNA"/>
</dbReference>
<dbReference type="AlphaFoldDB" id="A0A6N6JP84"/>
<sequence>MLDKSASGPSSQLSGFSQRGWLHSYQMSRFGDVPFLPTALSKAEGCRVRDVDGTWYLDALSGAYCVNIGYGRQSVLDAASEAASSIHYVSPFSCTSPQAAAYSKALTDALDGFMGPESRIFFVNSGSEAIDAAIKLARAWHFVKGTGHKTILSRRGSYHGSTFGAATVSDSEFLKQVFGPMMGGAAKFPTSSCHICEFDETPDRCGVNCLGIDAPDPAALLVEAVETCVGTGLTHRDYYRRLRRIADDLGALLICDEVITGFGRTGALFACEKLNIRPDVLVLAKGITSGYEAMGAIVVRREVADAFLGDDSKTFFHGATFGARPGPAAAALASLDILLDEALPQAAARSEAIIRCQIEAKLTSRPSIRAFRGTGMLFSVDVDFHEGPARVHDIELLRQCIFEQGIINCLYSTKDDGFVDIAPPLICSEGDLEELVEGISKGFDKWENQRAKGDSA</sequence>
<dbReference type="GO" id="GO:0030170">
    <property type="term" value="F:pyridoxal phosphate binding"/>
    <property type="evidence" value="ECO:0007669"/>
    <property type="project" value="InterPro"/>
</dbReference>
<dbReference type="RefSeq" id="WP_159811115.1">
    <property type="nucleotide sequence ID" value="NZ_BLJE01000010.1"/>
</dbReference>
<dbReference type="OrthoDB" id="9801834at2"/>
<dbReference type="Proteomes" id="UP000436822">
    <property type="component" value="Unassembled WGS sequence"/>
</dbReference>
<keyword evidence="5" id="KW-0032">Aminotransferase</keyword>
<keyword evidence="5" id="KW-0808">Transferase</keyword>
<reference evidence="5 6" key="1">
    <citation type="submission" date="2019-12" db="EMBL/GenBank/DDBJ databases">
        <title>Litoreibacter badius sp. nov., a novel bacteriochlorophyll a-containing bacterium in the genus Litoreibacter.</title>
        <authorList>
            <person name="Kanamuro M."/>
            <person name="Takabe Y."/>
            <person name="Mori K."/>
            <person name="Takaichi S."/>
            <person name="Hanada S."/>
        </authorList>
    </citation>
    <scope>NUCLEOTIDE SEQUENCE [LARGE SCALE GENOMIC DNA]</scope>
    <source>
        <strain evidence="5 6">K6</strain>
    </source>
</reference>
<evidence type="ECO:0000256" key="3">
    <source>
        <dbReference type="ARBA" id="ARBA00022898"/>
    </source>
</evidence>
<dbReference type="SUPFAM" id="SSF53383">
    <property type="entry name" value="PLP-dependent transferases"/>
    <property type="match status" value="1"/>
</dbReference>
<comment type="caution">
    <text evidence="5">The sequence shown here is derived from an EMBL/GenBank/DDBJ whole genome shotgun (WGS) entry which is preliminary data.</text>
</comment>
<evidence type="ECO:0000313" key="6">
    <source>
        <dbReference type="Proteomes" id="UP000436822"/>
    </source>
</evidence>
<dbReference type="InterPro" id="IPR015422">
    <property type="entry name" value="PyrdxlP-dep_Trfase_small"/>
</dbReference>
<dbReference type="PANTHER" id="PTHR43094">
    <property type="entry name" value="AMINOTRANSFERASE"/>
    <property type="match status" value="1"/>
</dbReference>
<dbReference type="Pfam" id="PF00202">
    <property type="entry name" value="Aminotran_3"/>
    <property type="match status" value="1"/>
</dbReference>
<comment type="cofactor">
    <cofactor evidence="1">
        <name>pyridoxal 5'-phosphate</name>
        <dbReference type="ChEBI" id="CHEBI:597326"/>
    </cofactor>
</comment>
<proteinExistence type="inferred from homology"/>
<gene>
    <name evidence="5" type="ORF">KIN_43660</name>
</gene>
<evidence type="ECO:0000313" key="5">
    <source>
        <dbReference type="EMBL" id="GFE67292.1"/>
    </source>
</evidence>
<dbReference type="Gene3D" id="3.40.640.10">
    <property type="entry name" value="Type I PLP-dependent aspartate aminotransferase-like (Major domain)"/>
    <property type="match status" value="1"/>
</dbReference>